<dbReference type="STRING" id="156889.Mmc1_0347"/>
<dbReference type="KEGG" id="mgm:Mmc1_0347"/>
<reference evidence="3 4" key="2">
    <citation type="journal article" date="2012" name="Int. J. Syst. Evol. Microbiol.">
        <title>Magnetococcus marinus gen. nov., sp. nov., a marine, magnetotactic bacterium that represents a novel lineage (Magnetococcaceae fam. nov.; Magnetococcales ord. nov.) at the base of the Alphaproteobacteria.</title>
        <authorList>
            <person name="Bazylinski D.A."/>
            <person name="Williams T.J."/>
            <person name="Lefevre C.T."/>
            <person name="Berg R.J."/>
            <person name="Zhang C.L."/>
            <person name="Bowser S.S."/>
            <person name="Dean A.J."/>
            <person name="Beveridge T.J."/>
        </authorList>
    </citation>
    <scope>NUCLEOTIDE SEQUENCE [LARGE SCALE GENOMIC DNA]</scope>
    <source>
        <strain evidence="4">ATCC BAA-1437 / JCM 17883 / MC-1</strain>
    </source>
</reference>
<protein>
    <submittedName>
        <fullName evidence="3">Dienelactone hydrolase</fullName>
    </submittedName>
</protein>
<dbReference type="PANTHER" id="PTHR22946:SF0">
    <property type="entry name" value="DIENELACTONE HYDROLASE DOMAIN-CONTAINING PROTEIN"/>
    <property type="match status" value="1"/>
</dbReference>
<keyword evidence="3" id="KW-0378">Hydrolase</keyword>
<dbReference type="InterPro" id="IPR002925">
    <property type="entry name" value="Dienelactn_hydro"/>
</dbReference>
<dbReference type="PANTHER" id="PTHR22946">
    <property type="entry name" value="DIENELACTONE HYDROLASE DOMAIN-CONTAINING PROTEIN-RELATED"/>
    <property type="match status" value="1"/>
</dbReference>
<dbReference type="InterPro" id="IPR029058">
    <property type="entry name" value="AB_hydrolase_fold"/>
</dbReference>
<keyword evidence="4" id="KW-1185">Reference proteome</keyword>
<evidence type="ECO:0000256" key="1">
    <source>
        <dbReference type="SAM" id="SignalP"/>
    </source>
</evidence>
<proteinExistence type="predicted"/>
<dbReference type="EMBL" id="CP000471">
    <property type="protein sequence ID" value="ABK42873.1"/>
    <property type="molecule type" value="Genomic_DNA"/>
</dbReference>
<feature type="chain" id="PRO_5002625849" evidence="1">
    <location>
        <begin position="23"/>
        <end position="262"/>
    </location>
</feature>
<dbReference type="SUPFAM" id="SSF53474">
    <property type="entry name" value="alpha/beta-Hydrolases"/>
    <property type="match status" value="1"/>
</dbReference>
<dbReference type="Gene3D" id="3.40.50.1820">
    <property type="entry name" value="alpha/beta hydrolase"/>
    <property type="match status" value="1"/>
</dbReference>
<feature type="signal peptide" evidence="1">
    <location>
        <begin position="1"/>
        <end position="22"/>
    </location>
</feature>
<evidence type="ECO:0000313" key="4">
    <source>
        <dbReference type="Proteomes" id="UP000002586"/>
    </source>
</evidence>
<dbReference type="GO" id="GO:0016787">
    <property type="term" value="F:hydrolase activity"/>
    <property type="evidence" value="ECO:0007669"/>
    <property type="project" value="UniProtKB-KW"/>
</dbReference>
<dbReference type="RefSeq" id="WP_011712043.1">
    <property type="nucleotide sequence ID" value="NC_008576.1"/>
</dbReference>
<gene>
    <name evidence="3" type="ordered locus">Mmc1_0347</name>
</gene>
<dbReference type="Proteomes" id="UP000002586">
    <property type="component" value="Chromosome"/>
</dbReference>
<evidence type="ECO:0000313" key="3">
    <source>
        <dbReference type="EMBL" id="ABK42873.1"/>
    </source>
</evidence>
<dbReference type="AlphaFoldDB" id="A0L4I0"/>
<dbReference type="InterPro" id="IPR050261">
    <property type="entry name" value="FrsA_esterase"/>
</dbReference>
<dbReference type="OrthoDB" id="9787933at2"/>
<dbReference type="HOGENOM" id="CLU_054590_3_1_5"/>
<dbReference type="eggNOG" id="COG0412">
    <property type="taxonomic scope" value="Bacteria"/>
</dbReference>
<evidence type="ECO:0000259" key="2">
    <source>
        <dbReference type="Pfam" id="PF01738"/>
    </source>
</evidence>
<dbReference type="Pfam" id="PF01738">
    <property type="entry name" value="DLH"/>
    <property type="match status" value="1"/>
</dbReference>
<keyword evidence="1" id="KW-0732">Signal</keyword>
<feature type="domain" description="Dienelactone hydrolase" evidence="2">
    <location>
        <begin position="39"/>
        <end position="258"/>
    </location>
</feature>
<reference evidence="4" key="1">
    <citation type="journal article" date="2009" name="Appl. Environ. Microbiol.">
        <title>Complete genome sequence of the chemolithoautotrophic marine magnetotactic coccus strain MC-1.</title>
        <authorList>
            <person name="Schubbe S."/>
            <person name="Williams T.J."/>
            <person name="Xie G."/>
            <person name="Kiss H.E."/>
            <person name="Brettin T.S."/>
            <person name="Martinez D."/>
            <person name="Ross C.A."/>
            <person name="Schuler D."/>
            <person name="Cox B.L."/>
            <person name="Nealson K.H."/>
            <person name="Bazylinski D.A."/>
        </authorList>
    </citation>
    <scope>NUCLEOTIDE SEQUENCE [LARGE SCALE GENOMIC DNA]</scope>
    <source>
        <strain evidence="4">ATCC BAA-1437 / JCM 17883 / MC-1</strain>
    </source>
</reference>
<sequence precursor="true">MRTYAKWMGVALALLWSVPAWAVVQEQEVPYKDGDTGLAGYLVWDDAFSGKRPGVLVVHEWWGLNSYAKSRARQLARMGYIAFAADMYGEGHVTEHAKEAKGWMQQVTANVEGWRRRADLALEQLKAAPQVDTTRLAAVGYCFGGGTVMQMAYGGSDLLGVASFHGPLPPAEKKDYAKIKAKIFVAHGDADTFVPLERLEAFRIGLNEAGADWQLLRYGGAVHSFTNPAADGSWMPTVKYDAKADHRSWAAFTHFLDELFWP</sequence>
<accession>A0L4I0</accession>
<dbReference type="ESTHER" id="9prot-q3xmy7">
    <property type="family name" value="Dienelactone_hydrolase"/>
</dbReference>
<name>A0L4I0_MAGMM</name>
<organism evidence="3 4">
    <name type="scientific">Magnetococcus marinus (strain ATCC BAA-1437 / JCM 17883 / MC-1)</name>
    <dbReference type="NCBI Taxonomy" id="156889"/>
    <lineage>
        <taxon>Bacteria</taxon>
        <taxon>Pseudomonadati</taxon>
        <taxon>Pseudomonadota</taxon>
        <taxon>Magnetococcia</taxon>
        <taxon>Magnetococcales</taxon>
        <taxon>Magnetococcaceae</taxon>
        <taxon>Magnetococcus</taxon>
    </lineage>
</organism>